<keyword evidence="1" id="KW-0812">Transmembrane</keyword>
<evidence type="ECO:0000313" key="2">
    <source>
        <dbReference type="EMBL" id="GAH26352.1"/>
    </source>
</evidence>
<feature type="transmembrane region" description="Helical" evidence="1">
    <location>
        <begin position="46"/>
        <end position="70"/>
    </location>
</feature>
<organism evidence="2">
    <name type="scientific">marine sediment metagenome</name>
    <dbReference type="NCBI Taxonomy" id="412755"/>
    <lineage>
        <taxon>unclassified sequences</taxon>
        <taxon>metagenomes</taxon>
        <taxon>ecological metagenomes</taxon>
    </lineage>
</organism>
<sequence>MRRISEFYWGLIFLASSISICLISIWKFIVYLDIMAQIVIFEWAEVIMLIINLAFVLVFFDASIYSFYLTKTDTSGDKTNELWIKVALLVFLAYSAYAIYGSIDLIIRWS</sequence>
<feature type="transmembrane region" description="Helical" evidence="1">
    <location>
        <begin position="82"/>
        <end position="100"/>
    </location>
</feature>
<dbReference type="EMBL" id="BARU01000893">
    <property type="protein sequence ID" value="GAH26352.1"/>
    <property type="molecule type" value="Genomic_DNA"/>
</dbReference>
<accession>X1E1C7</accession>
<keyword evidence="1" id="KW-0472">Membrane</keyword>
<dbReference type="AlphaFoldDB" id="X1E1C7"/>
<protein>
    <submittedName>
        <fullName evidence="2">Uncharacterized protein</fullName>
    </submittedName>
</protein>
<keyword evidence="1" id="KW-1133">Transmembrane helix</keyword>
<proteinExistence type="predicted"/>
<feature type="transmembrane region" description="Helical" evidence="1">
    <location>
        <begin position="7"/>
        <end position="26"/>
    </location>
</feature>
<reference evidence="2" key="1">
    <citation type="journal article" date="2014" name="Front. Microbiol.">
        <title>High frequency of phylogenetically diverse reductive dehalogenase-homologous genes in deep subseafloor sedimentary metagenomes.</title>
        <authorList>
            <person name="Kawai M."/>
            <person name="Futagami T."/>
            <person name="Toyoda A."/>
            <person name="Takaki Y."/>
            <person name="Nishi S."/>
            <person name="Hori S."/>
            <person name="Arai W."/>
            <person name="Tsubouchi T."/>
            <person name="Morono Y."/>
            <person name="Uchiyama I."/>
            <person name="Ito T."/>
            <person name="Fujiyama A."/>
            <person name="Inagaki F."/>
            <person name="Takami H."/>
        </authorList>
    </citation>
    <scope>NUCLEOTIDE SEQUENCE</scope>
    <source>
        <strain evidence="2">Expedition CK06-06</strain>
    </source>
</reference>
<evidence type="ECO:0000256" key="1">
    <source>
        <dbReference type="SAM" id="Phobius"/>
    </source>
</evidence>
<comment type="caution">
    <text evidence="2">The sequence shown here is derived from an EMBL/GenBank/DDBJ whole genome shotgun (WGS) entry which is preliminary data.</text>
</comment>
<gene>
    <name evidence="2" type="ORF">S03H2_02616</name>
</gene>
<name>X1E1C7_9ZZZZ</name>